<evidence type="ECO:0000256" key="1">
    <source>
        <dbReference type="SAM" id="SignalP"/>
    </source>
</evidence>
<dbReference type="RefSeq" id="WP_381498875.1">
    <property type="nucleotide sequence ID" value="NZ_JBHUOM010000002.1"/>
</dbReference>
<keyword evidence="3" id="KW-1185">Reference proteome</keyword>
<feature type="signal peptide" evidence="1">
    <location>
        <begin position="1"/>
        <end position="17"/>
    </location>
</feature>
<dbReference type="Proteomes" id="UP001597512">
    <property type="component" value="Unassembled WGS sequence"/>
</dbReference>
<name>A0ABW6AHG7_9BACT</name>
<organism evidence="2 3">
    <name type="scientific">Spirosoma flavum</name>
    <dbReference type="NCBI Taxonomy" id="2048557"/>
    <lineage>
        <taxon>Bacteria</taxon>
        <taxon>Pseudomonadati</taxon>
        <taxon>Bacteroidota</taxon>
        <taxon>Cytophagia</taxon>
        <taxon>Cytophagales</taxon>
        <taxon>Cytophagaceae</taxon>
        <taxon>Spirosoma</taxon>
    </lineage>
</organism>
<proteinExistence type="predicted"/>
<gene>
    <name evidence="2" type="ORF">ACFS25_08955</name>
</gene>
<evidence type="ECO:0008006" key="4">
    <source>
        <dbReference type="Google" id="ProtNLM"/>
    </source>
</evidence>
<evidence type="ECO:0000313" key="3">
    <source>
        <dbReference type="Proteomes" id="UP001597512"/>
    </source>
</evidence>
<feature type="chain" id="PRO_5046166136" description="DUF481 domain-containing protein" evidence="1">
    <location>
        <begin position="18"/>
        <end position="398"/>
    </location>
</feature>
<accession>A0ABW6AHG7</accession>
<dbReference type="EMBL" id="JBHUOM010000002">
    <property type="protein sequence ID" value="MFD2933907.1"/>
    <property type="molecule type" value="Genomic_DNA"/>
</dbReference>
<protein>
    <recommendedName>
        <fullName evidence="4">DUF481 domain-containing protein</fullName>
    </recommendedName>
</protein>
<reference evidence="3" key="1">
    <citation type="journal article" date="2019" name="Int. J. Syst. Evol. Microbiol.">
        <title>The Global Catalogue of Microorganisms (GCM) 10K type strain sequencing project: providing services to taxonomists for standard genome sequencing and annotation.</title>
        <authorList>
            <consortium name="The Broad Institute Genomics Platform"/>
            <consortium name="The Broad Institute Genome Sequencing Center for Infectious Disease"/>
            <person name="Wu L."/>
            <person name="Ma J."/>
        </authorList>
    </citation>
    <scope>NUCLEOTIDE SEQUENCE [LARGE SCALE GENOMIC DNA]</scope>
    <source>
        <strain evidence="3">KCTC 52490</strain>
    </source>
</reference>
<keyword evidence="1" id="KW-0732">Signal</keyword>
<comment type="caution">
    <text evidence="2">The sequence shown here is derived from an EMBL/GenBank/DDBJ whole genome shotgun (WGS) entry which is preliminary data.</text>
</comment>
<evidence type="ECO:0000313" key="2">
    <source>
        <dbReference type="EMBL" id="MFD2933907.1"/>
    </source>
</evidence>
<sequence>MKTVLLFLLLSPAMLWAQLIKIAPQDMQRKQSYVLLHDGSMVRGRIVRQDSSIITVIKRDGDRSFIEADQIVTISATRLDMAVRAGQAPATIFVLKDGSQVVGKFVRRDSTMITVRKKNGQLTYFEPELLVRVDTISLESADFSLATGPKFPNRFSPWLTMGVTAYNPEKGRFYYRNTFLLLNEFDYGITRNWSVGANFITPSSFLSSVNNNTFNGYFQSHSRLFSKFSVQVSNQFRVGLNVLYKDGAVSNTYKRGSLTFQALGSFGTSQQNVTLGYGLVSRGAQHIYQYQSMYYSSVPVYIDVHTPNQSFLTLGIMQKVSPSLTLISDSRVNLGTYNYYYDDNSEQVSLSFALRLDRQRHAFDLGLTGLVYNNNYYSYGKQVRFLPYLGYNLIIGKP</sequence>